<dbReference type="GO" id="GO:0003676">
    <property type="term" value="F:nucleic acid binding"/>
    <property type="evidence" value="ECO:0007669"/>
    <property type="project" value="InterPro"/>
</dbReference>
<comment type="caution">
    <text evidence="1">The sequence shown here is derived from an EMBL/GenBank/DDBJ whole genome shotgun (WGS) entry which is preliminary data.</text>
</comment>
<dbReference type="Proteomes" id="UP000478052">
    <property type="component" value="Unassembled WGS sequence"/>
</dbReference>
<protein>
    <submittedName>
        <fullName evidence="1">Zinc finger BED domain-containing protein 4-like</fullName>
    </submittedName>
</protein>
<dbReference type="InterPro" id="IPR036397">
    <property type="entry name" value="RNaseH_sf"/>
</dbReference>
<gene>
    <name evidence="1" type="ORF">FWK35_00033518</name>
</gene>
<dbReference type="Gene3D" id="3.30.420.10">
    <property type="entry name" value="Ribonuclease H-like superfamily/Ribonuclease H"/>
    <property type="match status" value="1"/>
</dbReference>
<dbReference type="OrthoDB" id="6767711at2759"/>
<keyword evidence="2" id="KW-1185">Reference proteome</keyword>
<sequence>MGTRSPEIQWPARSPDMTPLDFFFLGFVNNAVYEKMPSSKNELINKITEVCSNIPVYQNYQLNNIYNKYK</sequence>
<dbReference type="AlphaFoldDB" id="A0A6G0W0U7"/>
<dbReference type="EMBL" id="VUJU01009803">
    <property type="protein sequence ID" value="KAF0717505.1"/>
    <property type="molecule type" value="Genomic_DNA"/>
</dbReference>
<reference evidence="1 2" key="1">
    <citation type="submission" date="2019-08" db="EMBL/GenBank/DDBJ databases">
        <title>Whole genome of Aphis craccivora.</title>
        <authorList>
            <person name="Voronova N.V."/>
            <person name="Shulinski R.S."/>
            <person name="Bandarenka Y.V."/>
            <person name="Zhorov D.G."/>
            <person name="Warner D."/>
        </authorList>
    </citation>
    <scope>NUCLEOTIDE SEQUENCE [LARGE SCALE GENOMIC DNA]</scope>
    <source>
        <strain evidence="1">180601</strain>
        <tissue evidence="1">Whole Body</tissue>
    </source>
</reference>
<evidence type="ECO:0000313" key="1">
    <source>
        <dbReference type="EMBL" id="KAF0717505.1"/>
    </source>
</evidence>
<proteinExistence type="predicted"/>
<name>A0A6G0W0U7_APHCR</name>
<organism evidence="1 2">
    <name type="scientific">Aphis craccivora</name>
    <name type="common">Cowpea aphid</name>
    <dbReference type="NCBI Taxonomy" id="307492"/>
    <lineage>
        <taxon>Eukaryota</taxon>
        <taxon>Metazoa</taxon>
        <taxon>Ecdysozoa</taxon>
        <taxon>Arthropoda</taxon>
        <taxon>Hexapoda</taxon>
        <taxon>Insecta</taxon>
        <taxon>Pterygota</taxon>
        <taxon>Neoptera</taxon>
        <taxon>Paraneoptera</taxon>
        <taxon>Hemiptera</taxon>
        <taxon>Sternorrhyncha</taxon>
        <taxon>Aphidomorpha</taxon>
        <taxon>Aphidoidea</taxon>
        <taxon>Aphididae</taxon>
        <taxon>Aphidini</taxon>
        <taxon>Aphis</taxon>
        <taxon>Aphis</taxon>
    </lineage>
</organism>
<evidence type="ECO:0000313" key="2">
    <source>
        <dbReference type="Proteomes" id="UP000478052"/>
    </source>
</evidence>
<accession>A0A6G0W0U7</accession>